<dbReference type="GeneID" id="56037454"/>
<evidence type="ECO:0000256" key="1">
    <source>
        <dbReference type="ARBA" id="ARBA00005568"/>
    </source>
</evidence>
<evidence type="ECO:0000313" key="5">
    <source>
        <dbReference type="EMBL" id="QLG61728.1"/>
    </source>
</evidence>
<dbReference type="EMBL" id="CP058579">
    <property type="protein sequence ID" value="QLG61728.1"/>
    <property type="molecule type" value="Genomic_DNA"/>
</dbReference>
<dbReference type="Gene3D" id="3.20.20.60">
    <property type="entry name" value="Phosphoenolpyruvate-binding domains"/>
    <property type="match status" value="1"/>
</dbReference>
<dbReference type="PANTHER" id="PTHR30502">
    <property type="entry name" value="2-KETO-3-DEOXY-L-RHAMNONATE ALDOLASE"/>
    <property type="match status" value="1"/>
</dbReference>
<dbReference type="Pfam" id="PF03328">
    <property type="entry name" value="HpcH_HpaI"/>
    <property type="match status" value="1"/>
</dbReference>
<sequence>MSERLKAAFESGRHLAATWVSAGSPVIAEVSASSAFDFVLIDTEHTTTTLETVEHMHRAIVAAGGDAGTVIRVPWNDPVYLKRVLDVGVSGVMVPMIDTAAEAESLVDSLRYPPEGTRGIASGRASGYGSDFRSYVERASETFVTIAQIETLEGLENAEAIAAVDGVDALFAGPADLSGALGCFGEWDAEPFLEAMDRVIAAGEAADVPVGTLTVRPEDAPERVERGFGFQIVGKDTTALREANERALELYDEAADR</sequence>
<dbReference type="GO" id="GO:0005737">
    <property type="term" value="C:cytoplasm"/>
    <property type="evidence" value="ECO:0007669"/>
    <property type="project" value="TreeGrafter"/>
</dbReference>
<keyword evidence="2" id="KW-0479">Metal-binding</keyword>
<evidence type="ECO:0000256" key="3">
    <source>
        <dbReference type="ARBA" id="ARBA00023239"/>
    </source>
</evidence>
<feature type="domain" description="HpcH/HpaI aldolase/citrate lyase" evidence="4">
    <location>
        <begin position="18"/>
        <end position="242"/>
    </location>
</feature>
<comment type="similarity">
    <text evidence="1">Belongs to the HpcH/HpaI aldolase family.</text>
</comment>
<dbReference type="KEGG" id="halu:HUG12_08305"/>
<dbReference type="RefSeq" id="WP_179268313.1">
    <property type="nucleotide sequence ID" value="NZ_CP058579.1"/>
</dbReference>
<gene>
    <name evidence="5" type="ORF">HUG12_08305</name>
</gene>
<dbReference type="InterPro" id="IPR050251">
    <property type="entry name" value="HpcH-HpaI_aldolase"/>
</dbReference>
<dbReference type="SUPFAM" id="SSF51621">
    <property type="entry name" value="Phosphoenolpyruvate/pyruvate domain"/>
    <property type="match status" value="1"/>
</dbReference>
<evidence type="ECO:0000313" key="6">
    <source>
        <dbReference type="Proteomes" id="UP000509626"/>
    </source>
</evidence>
<dbReference type="GO" id="GO:0016832">
    <property type="term" value="F:aldehyde-lyase activity"/>
    <property type="evidence" value="ECO:0007669"/>
    <property type="project" value="TreeGrafter"/>
</dbReference>
<reference evidence="5 6" key="1">
    <citation type="submission" date="2020-06" db="EMBL/GenBank/DDBJ databases">
        <title>NJ-3-1, isolated from saline soil.</title>
        <authorList>
            <person name="Cui H.L."/>
            <person name="Shi X."/>
        </authorList>
    </citation>
    <scope>NUCLEOTIDE SEQUENCE [LARGE SCALE GENOMIC DNA]</scope>
    <source>
        <strain evidence="5 6">NJ-3-1</strain>
    </source>
</reference>
<dbReference type="Proteomes" id="UP000509626">
    <property type="component" value="Chromosome"/>
</dbReference>
<evidence type="ECO:0000256" key="2">
    <source>
        <dbReference type="ARBA" id="ARBA00022723"/>
    </source>
</evidence>
<dbReference type="InterPro" id="IPR005000">
    <property type="entry name" value="Aldolase/citrate-lyase_domain"/>
</dbReference>
<accession>A0A7D5LA89</accession>
<keyword evidence="3" id="KW-0456">Lyase</keyword>
<organism evidence="5 6">
    <name type="scientific">Halorarum salinum</name>
    <dbReference type="NCBI Taxonomy" id="2743089"/>
    <lineage>
        <taxon>Archaea</taxon>
        <taxon>Methanobacteriati</taxon>
        <taxon>Methanobacteriota</taxon>
        <taxon>Stenosarchaea group</taxon>
        <taxon>Halobacteria</taxon>
        <taxon>Halobacteriales</taxon>
        <taxon>Haloferacaceae</taxon>
        <taxon>Halorarum</taxon>
    </lineage>
</organism>
<dbReference type="PANTHER" id="PTHR30502:SF0">
    <property type="entry name" value="PHOSPHOENOLPYRUVATE CARBOXYLASE FAMILY PROTEIN"/>
    <property type="match status" value="1"/>
</dbReference>
<dbReference type="OrthoDB" id="142679at2157"/>
<protein>
    <submittedName>
        <fullName evidence="5">Aldolase</fullName>
    </submittedName>
</protein>
<proteinExistence type="inferred from homology"/>
<evidence type="ECO:0000259" key="4">
    <source>
        <dbReference type="Pfam" id="PF03328"/>
    </source>
</evidence>
<dbReference type="InterPro" id="IPR040442">
    <property type="entry name" value="Pyrv_kinase-like_dom_sf"/>
</dbReference>
<dbReference type="InterPro" id="IPR015813">
    <property type="entry name" value="Pyrv/PenolPyrv_kinase-like_dom"/>
</dbReference>
<dbReference type="AlphaFoldDB" id="A0A7D5LA89"/>
<keyword evidence="6" id="KW-1185">Reference proteome</keyword>
<dbReference type="GO" id="GO:0046872">
    <property type="term" value="F:metal ion binding"/>
    <property type="evidence" value="ECO:0007669"/>
    <property type="project" value="UniProtKB-KW"/>
</dbReference>
<name>A0A7D5LA89_9EURY</name>